<dbReference type="CDD" id="cd01650">
    <property type="entry name" value="RT_nLTR_like"/>
    <property type="match status" value="1"/>
</dbReference>
<proteinExistence type="predicted"/>
<dbReference type="Pfam" id="PF00078">
    <property type="entry name" value="RVT_1"/>
    <property type="match status" value="1"/>
</dbReference>
<comment type="caution">
    <text evidence="3">The sequence shown here is derived from an EMBL/GenBank/DDBJ whole genome shotgun (WGS) entry which is preliminary data.</text>
</comment>
<keyword evidence="1" id="KW-0732">Signal</keyword>
<evidence type="ECO:0000313" key="3">
    <source>
        <dbReference type="EMBL" id="KAK3519177.1"/>
    </source>
</evidence>
<feature type="signal peptide" evidence="1">
    <location>
        <begin position="1"/>
        <end position="22"/>
    </location>
</feature>
<feature type="chain" id="PRO_5041952578" description="Reverse transcriptase domain-containing protein" evidence="1">
    <location>
        <begin position="23"/>
        <end position="505"/>
    </location>
</feature>
<dbReference type="Proteomes" id="UP001274896">
    <property type="component" value="Unassembled WGS sequence"/>
</dbReference>
<accession>A0AAE0UVE7</accession>
<evidence type="ECO:0000313" key="4">
    <source>
        <dbReference type="Proteomes" id="UP001274896"/>
    </source>
</evidence>
<protein>
    <recommendedName>
        <fullName evidence="2">Reverse transcriptase domain-containing protein</fullName>
    </recommendedName>
</protein>
<dbReference type="InterPro" id="IPR000477">
    <property type="entry name" value="RT_dom"/>
</dbReference>
<feature type="domain" description="Reverse transcriptase" evidence="2">
    <location>
        <begin position="232"/>
        <end position="500"/>
    </location>
</feature>
<name>A0AAE0UVE7_9TELE</name>
<dbReference type="EMBL" id="JAUCMX010000017">
    <property type="protein sequence ID" value="KAK3519177.1"/>
    <property type="molecule type" value="Genomic_DNA"/>
</dbReference>
<evidence type="ECO:0000259" key="2">
    <source>
        <dbReference type="PROSITE" id="PS50878"/>
    </source>
</evidence>
<dbReference type="PANTHER" id="PTHR47510:SF3">
    <property type="entry name" value="ENDO_EXONUCLEASE_PHOSPHATASE DOMAIN-CONTAINING PROTEIN"/>
    <property type="match status" value="1"/>
</dbReference>
<dbReference type="SUPFAM" id="SSF56672">
    <property type="entry name" value="DNA/RNA polymerases"/>
    <property type="match status" value="1"/>
</dbReference>
<reference evidence="3" key="1">
    <citation type="submission" date="2023-06" db="EMBL/GenBank/DDBJ databases">
        <title>Male Hemibagrus guttatus genome.</title>
        <authorList>
            <person name="Bian C."/>
        </authorList>
    </citation>
    <scope>NUCLEOTIDE SEQUENCE</scope>
    <source>
        <strain evidence="3">Male_cb2023</strain>
        <tissue evidence="3">Muscle</tissue>
    </source>
</reference>
<dbReference type="PANTHER" id="PTHR47510">
    <property type="entry name" value="REVERSE TRANSCRIPTASE DOMAIN-CONTAINING PROTEIN"/>
    <property type="match status" value="1"/>
</dbReference>
<dbReference type="AlphaFoldDB" id="A0AAE0UVE7"/>
<gene>
    <name evidence="3" type="ORF">QTP70_019992</name>
</gene>
<sequence>MGMVTWMHPGLLLQMAFDKVKAYETWLNPVVPDHTIQPAKFFSVHRMDRTLETGKSCTSPASPGVKRHWTTTIKDGYKTQSRPLFGKSDHATISLMPKYKQRLKQEVPAQLVAALQVAIDDADWDMFQHSSDDINMFMEAVVGFIGKLADDTVQKTIIRMFPNQKLWVDKTICDALRSCDAAYNVGLASGDMDSYKAVSYNVRKVVKETKQRYGRKQESHLQQSDSRSLWQVLRTITDYKAPTSESIIVPVPKKTHPASLNNYRPVALTSVAMKCLEQLVRDFIISSLPDTLDPLQFAYRPNHSTDDAISHLLHTSLTHLDTGKGIYVKMLFSDYSSVFNTIIPSTLTTKLEHLGLSPSLCQWTSNFLTGRPQAVKMGRHVSASLTLSTGAPQGCVLSPLLYSLYTYDCVATTNSTTIIKFADDTVVVGLISDNNEMAYLEDIRNLENWCQRNNLLLNVSKTEELIVDFSTKQERNYQTSMINKSPVKRVDSFRYLGVHITQDLS</sequence>
<evidence type="ECO:0000256" key="1">
    <source>
        <dbReference type="SAM" id="SignalP"/>
    </source>
</evidence>
<keyword evidence="4" id="KW-1185">Reference proteome</keyword>
<dbReference type="InterPro" id="IPR043502">
    <property type="entry name" value="DNA/RNA_pol_sf"/>
</dbReference>
<dbReference type="PROSITE" id="PS50878">
    <property type="entry name" value="RT_POL"/>
    <property type="match status" value="1"/>
</dbReference>
<organism evidence="3 4">
    <name type="scientific">Hemibagrus guttatus</name>
    <dbReference type="NCBI Taxonomy" id="175788"/>
    <lineage>
        <taxon>Eukaryota</taxon>
        <taxon>Metazoa</taxon>
        <taxon>Chordata</taxon>
        <taxon>Craniata</taxon>
        <taxon>Vertebrata</taxon>
        <taxon>Euteleostomi</taxon>
        <taxon>Actinopterygii</taxon>
        <taxon>Neopterygii</taxon>
        <taxon>Teleostei</taxon>
        <taxon>Ostariophysi</taxon>
        <taxon>Siluriformes</taxon>
        <taxon>Bagridae</taxon>
        <taxon>Hemibagrus</taxon>
    </lineage>
</organism>